<organism evidence="16 17">
    <name type="scientific">Dunaliella salina</name>
    <name type="common">Green alga</name>
    <name type="synonym">Protococcus salinus</name>
    <dbReference type="NCBI Taxonomy" id="3046"/>
    <lineage>
        <taxon>Eukaryota</taxon>
        <taxon>Viridiplantae</taxon>
        <taxon>Chlorophyta</taxon>
        <taxon>core chlorophytes</taxon>
        <taxon>Chlorophyceae</taxon>
        <taxon>CS clade</taxon>
        <taxon>Chlamydomonadales</taxon>
        <taxon>Dunaliellaceae</taxon>
        <taxon>Dunaliella</taxon>
    </lineage>
</organism>
<evidence type="ECO:0000256" key="6">
    <source>
        <dbReference type="ARBA" id="ARBA00022801"/>
    </source>
</evidence>
<keyword evidence="7" id="KW-0347">Helicase</keyword>
<dbReference type="SUPFAM" id="SSF52540">
    <property type="entry name" value="P-loop containing nucleoside triphosphate hydrolases"/>
    <property type="match status" value="1"/>
</dbReference>
<comment type="caution">
    <text evidence="16">The sequence shown here is derived from an EMBL/GenBank/DDBJ whole genome shotgun (WGS) entry which is preliminary data.</text>
</comment>
<gene>
    <name evidence="16" type="ORF">DUNSADRAFT_13491</name>
</gene>
<dbReference type="InterPro" id="IPR026122">
    <property type="entry name" value="MOV-10/SDE3_DEXXQ/H-box"/>
</dbReference>
<feature type="domain" description="Helicase MOV-10 helical" evidence="15">
    <location>
        <begin position="120"/>
        <end position="160"/>
    </location>
</feature>
<proteinExistence type="inferred from homology"/>
<dbReference type="Proteomes" id="UP000815325">
    <property type="component" value="Unassembled WGS sequence"/>
</dbReference>
<evidence type="ECO:0000256" key="3">
    <source>
        <dbReference type="ARBA" id="ARBA00012552"/>
    </source>
</evidence>
<comment type="similarity">
    <text evidence="2">Belongs to the DNA2/NAM7 helicase family. SDE3 subfamily.</text>
</comment>
<accession>A0ABQ7G999</accession>
<keyword evidence="9" id="KW-0943">RNA-mediated gene silencing</keyword>
<dbReference type="InterPro" id="IPR047187">
    <property type="entry name" value="SF1_C_Upf1"/>
</dbReference>
<keyword evidence="5" id="KW-0547">Nucleotide-binding</keyword>
<feature type="domain" description="DNA2/NAM7 helicase helicase" evidence="12">
    <location>
        <begin position="327"/>
        <end position="420"/>
    </location>
</feature>
<protein>
    <recommendedName>
        <fullName evidence="3">RNA helicase</fullName>
        <ecNumber evidence="3">3.6.4.13</ecNumber>
    </recommendedName>
</protein>
<evidence type="ECO:0000256" key="5">
    <source>
        <dbReference type="ARBA" id="ARBA00022741"/>
    </source>
</evidence>
<evidence type="ECO:0000313" key="17">
    <source>
        <dbReference type="Proteomes" id="UP000815325"/>
    </source>
</evidence>
<evidence type="ECO:0000256" key="7">
    <source>
        <dbReference type="ARBA" id="ARBA00022806"/>
    </source>
</evidence>
<keyword evidence="6 16" id="KW-0378">Hydrolase</keyword>
<evidence type="ECO:0000256" key="2">
    <source>
        <dbReference type="ARBA" id="ARBA00005601"/>
    </source>
</evidence>
<dbReference type="CDD" id="cd18038">
    <property type="entry name" value="DEXXQc_Helz-like"/>
    <property type="match status" value="1"/>
</dbReference>
<dbReference type="GO" id="GO:0016787">
    <property type="term" value="F:hydrolase activity"/>
    <property type="evidence" value="ECO:0007669"/>
    <property type="project" value="UniProtKB-KW"/>
</dbReference>
<dbReference type="PANTHER" id="PTHR45418:SF1">
    <property type="entry name" value="CANCER_TESTIS ANTIGEN 55"/>
    <property type="match status" value="1"/>
</dbReference>
<dbReference type="InterPro" id="IPR049079">
    <property type="entry name" value="Mov-10_helical"/>
</dbReference>
<evidence type="ECO:0000259" key="14">
    <source>
        <dbReference type="Pfam" id="PF21634"/>
    </source>
</evidence>
<dbReference type="InterPro" id="IPR027417">
    <property type="entry name" value="P-loop_NTPase"/>
</dbReference>
<comment type="subcellular location">
    <subcellularLocation>
        <location evidence="1">Cytoplasm</location>
    </subcellularLocation>
</comment>
<evidence type="ECO:0000256" key="10">
    <source>
        <dbReference type="ARBA" id="ARBA00047984"/>
    </source>
</evidence>
<evidence type="ECO:0000259" key="15">
    <source>
        <dbReference type="Pfam" id="PF21635"/>
    </source>
</evidence>
<feature type="compositionally biased region" description="Low complexity" evidence="11">
    <location>
        <begin position="849"/>
        <end position="863"/>
    </location>
</feature>
<dbReference type="CDD" id="cd18808">
    <property type="entry name" value="SF1_C_Upf1"/>
    <property type="match status" value="1"/>
</dbReference>
<keyword evidence="17" id="KW-1185">Reference proteome</keyword>
<dbReference type="InterPro" id="IPR041679">
    <property type="entry name" value="DNA2/NAM7-like_C"/>
</dbReference>
<sequence>MGRPAPGVEEVVPANGGHLNINVHIRPQALGLMRDVVVLEFEGFAIARKVSAACEPNLGPGMPNIAPTAPYVPKPKPKIDRARNDQAVPGEKPKRITTMWENPPAQFSPEPWLEQALENGNMQRVEALLSSPIVDAESYGYKLQLLLWIEEMQHEVDIRQYDMTQAALTPRSGGLVGLQVPGLAENRPSVMKGDALYVTPPGGGKEWQGYVHRVERDEVQLKFHPTFMRTQLFTASRYDVRFSIKRSTFVFMQNAIARAKRPDVLHPCTLLGKAGELMAPATANAAPLSPLSFIREQLSGLSFLSRPRLSLLGTNEEPVWSPMLNPLNEEQKAAVRAILRAEYAPMPYLVFGPPGTGKTNTTAEAAIQVLKLDPSTRILVTAPSNWAADLLATRMIGKWAPCAQYMMRINAYSRSHDDVDPLLLRPRDCCNYDEEVGAFTLPPKATIMKKRVIVVTCLMAAKLYALGIPQGHFTHIFLDEAGHAEEPLSLAAISGLLAADDRARFIMAGDPCQLGPVVLSKLAKKHGLDVSGMERLIHAEPYVCNEFTHHYDGRYITKLRKNYRSHPKILELPNKLFYENELEACADYDSTHSLLGFEGLPNRRFPIIFHAIVGKDEREANSPSWFNVMEVKLVVKYVTEILDMKSNRLQPKDIGIISPFRKQVEKLRVMLKRISDQIKVGSTEEFQGQERRCIIVTTVRSSDEHLEFDRRHRLGFLSNPKRFNVAMTRAKALLILIGNPAVLAHDPNWADMLAFIAAHGGNTGSALPAHVEEAAENIRANGTYSAPTSRVGNLQSMGSGSARRSRAAANTAGAAAFGARAHACAAAAEEASLAAAMSQLQMVLGGSEGSSAAPRADGAAVGAADDEHPFTSGLQVEGGEMPRWE</sequence>
<dbReference type="Pfam" id="PF13087">
    <property type="entry name" value="AAA_12"/>
    <property type="match status" value="1"/>
</dbReference>
<reference evidence="16" key="1">
    <citation type="submission" date="2017-08" db="EMBL/GenBank/DDBJ databases">
        <authorList>
            <person name="Polle J.E."/>
            <person name="Barry K."/>
            <person name="Cushman J."/>
            <person name="Schmutz J."/>
            <person name="Tran D."/>
            <person name="Hathwaick L.T."/>
            <person name="Yim W.C."/>
            <person name="Jenkins J."/>
            <person name="Mckie-Krisberg Z.M."/>
            <person name="Prochnik S."/>
            <person name="Lindquist E."/>
            <person name="Dockter R.B."/>
            <person name="Adam C."/>
            <person name="Molina H."/>
            <person name="Bunkerborg J."/>
            <person name="Jin E."/>
            <person name="Buchheim M."/>
            <person name="Magnuson J."/>
        </authorList>
    </citation>
    <scope>NUCLEOTIDE SEQUENCE</scope>
    <source>
        <strain evidence="16">CCAP 19/18</strain>
    </source>
</reference>
<evidence type="ECO:0000256" key="4">
    <source>
        <dbReference type="ARBA" id="ARBA00022490"/>
    </source>
</evidence>
<name>A0ABQ7G999_DUNSA</name>
<evidence type="ECO:0000256" key="9">
    <source>
        <dbReference type="ARBA" id="ARBA00023158"/>
    </source>
</evidence>
<dbReference type="PANTHER" id="PTHR45418">
    <property type="entry name" value="CANCER/TESTIS ANTIGEN 55"/>
    <property type="match status" value="1"/>
</dbReference>
<feature type="domain" description="Helicase MOV-10-like beta-barrel" evidence="14">
    <location>
        <begin position="161"/>
        <end position="242"/>
    </location>
</feature>
<dbReference type="InterPro" id="IPR049080">
    <property type="entry name" value="MOV-10-like_beta-barrel"/>
</dbReference>
<feature type="domain" description="DNA2/NAM7 helicase helicase" evidence="12">
    <location>
        <begin position="447"/>
        <end position="521"/>
    </location>
</feature>
<comment type="catalytic activity">
    <reaction evidence="10">
        <text>ATP + H2O = ADP + phosphate + H(+)</text>
        <dbReference type="Rhea" id="RHEA:13065"/>
        <dbReference type="ChEBI" id="CHEBI:15377"/>
        <dbReference type="ChEBI" id="CHEBI:15378"/>
        <dbReference type="ChEBI" id="CHEBI:30616"/>
        <dbReference type="ChEBI" id="CHEBI:43474"/>
        <dbReference type="ChEBI" id="CHEBI:456216"/>
        <dbReference type="EC" id="3.6.4.13"/>
    </reaction>
</comment>
<evidence type="ECO:0000259" key="12">
    <source>
        <dbReference type="Pfam" id="PF13086"/>
    </source>
</evidence>
<feature type="domain" description="DNA2/NAM7 helicase-like C-terminal" evidence="13">
    <location>
        <begin position="553"/>
        <end position="740"/>
    </location>
</feature>
<evidence type="ECO:0000256" key="8">
    <source>
        <dbReference type="ARBA" id="ARBA00022840"/>
    </source>
</evidence>
<dbReference type="Pfam" id="PF21635">
    <property type="entry name" value="Mov-10_helical"/>
    <property type="match status" value="1"/>
</dbReference>
<evidence type="ECO:0000259" key="13">
    <source>
        <dbReference type="Pfam" id="PF13087"/>
    </source>
</evidence>
<dbReference type="InterPro" id="IPR041677">
    <property type="entry name" value="DNA2/NAM7_AAA_11"/>
</dbReference>
<dbReference type="Pfam" id="PF13086">
    <property type="entry name" value="AAA_11"/>
    <property type="match status" value="2"/>
</dbReference>
<keyword evidence="4" id="KW-0963">Cytoplasm</keyword>
<dbReference type="EC" id="3.6.4.13" evidence="3"/>
<dbReference type="Gene3D" id="3.40.50.300">
    <property type="entry name" value="P-loop containing nucleotide triphosphate hydrolases"/>
    <property type="match status" value="2"/>
</dbReference>
<dbReference type="EMBL" id="MU069970">
    <property type="protein sequence ID" value="KAF5831162.1"/>
    <property type="molecule type" value="Genomic_DNA"/>
</dbReference>
<evidence type="ECO:0000256" key="1">
    <source>
        <dbReference type="ARBA" id="ARBA00004496"/>
    </source>
</evidence>
<evidence type="ECO:0000313" key="16">
    <source>
        <dbReference type="EMBL" id="KAF5831162.1"/>
    </source>
</evidence>
<keyword evidence="8" id="KW-0067">ATP-binding</keyword>
<dbReference type="Pfam" id="PF21634">
    <property type="entry name" value="MOV-10_beta-barrel"/>
    <property type="match status" value="1"/>
</dbReference>
<evidence type="ECO:0000256" key="11">
    <source>
        <dbReference type="SAM" id="MobiDB-lite"/>
    </source>
</evidence>
<feature type="region of interest" description="Disordered" evidence="11">
    <location>
        <begin position="847"/>
        <end position="885"/>
    </location>
</feature>